<evidence type="ECO:0000256" key="1">
    <source>
        <dbReference type="SAM" id="MobiDB-lite"/>
    </source>
</evidence>
<evidence type="ECO:0000313" key="4">
    <source>
        <dbReference type="Proteomes" id="UP001597283"/>
    </source>
</evidence>
<accession>A0ABW4NI86</accession>
<dbReference type="RefSeq" id="WP_380941523.1">
    <property type="nucleotide sequence ID" value="NZ_JBHUFC010000016.1"/>
</dbReference>
<feature type="domain" description="Antitoxin-like ribbon-helix-helix" evidence="2">
    <location>
        <begin position="43"/>
        <end position="92"/>
    </location>
</feature>
<evidence type="ECO:0000313" key="3">
    <source>
        <dbReference type="EMBL" id="MFD1789234.1"/>
    </source>
</evidence>
<proteinExistence type="predicted"/>
<evidence type="ECO:0000259" key="2">
    <source>
        <dbReference type="Pfam" id="PF20605"/>
    </source>
</evidence>
<organism evidence="3 4">
    <name type="scientific">Sphingomonas floccifaciens</name>
    <dbReference type="NCBI Taxonomy" id="1844115"/>
    <lineage>
        <taxon>Bacteria</taxon>
        <taxon>Pseudomonadati</taxon>
        <taxon>Pseudomonadota</taxon>
        <taxon>Alphaproteobacteria</taxon>
        <taxon>Sphingomonadales</taxon>
        <taxon>Sphingomonadaceae</taxon>
        <taxon>Sphingomonas</taxon>
    </lineage>
</organism>
<dbReference type="Proteomes" id="UP001597283">
    <property type="component" value="Unassembled WGS sequence"/>
</dbReference>
<gene>
    <name evidence="3" type="ORF">ACFSC3_16890</name>
</gene>
<dbReference type="EMBL" id="JBHUFC010000016">
    <property type="protein sequence ID" value="MFD1789234.1"/>
    <property type="molecule type" value="Genomic_DNA"/>
</dbReference>
<dbReference type="InterPro" id="IPR046765">
    <property type="entry name" value="Antitox_RHH"/>
</dbReference>
<sequence length="94" mass="9951">MSRKPSFANLRGTTPAAPAPAPTGSNPAQAGAGEATDKTPPSRQGRKQIAGFFSPEMSFAMHMLARRQGRSLQALMTEAFNDVLRKHGESPVGD</sequence>
<name>A0ABW4NI86_9SPHN</name>
<dbReference type="Pfam" id="PF20605">
    <property type="entry name" value="Antitox_RHH"/>
    <property type="match status" value="1"/>
</dbReference>
<keyword evidence="4" id="KW-1185">Reference proteome</keyword>
<protein>
    <submittedName>
        <fullName evidence="3">Ribbon-helix-helix domain-containing protein</fullName>
    </submittedName>
</protein>
<comment type="caution">
    <text evidence="3">The sequence shown here is derived from an EMBL/GenBank/DDBJ whole genome shotgun (WGS) entry which is preliminary data.</text>
</comment>
<reference evidence="4" key="1">
    <citation type="journal article" date="2019" name="Int. J. Syst. Evol. Microbiol.">
        <title>The Global Catalogue of Microorganisms (GCM) 10K type strain sequencing project: providing services to taxonomists for standard genome sequencing and annotation.</title>
        <authorList>
            <consortium name="The Broad Institute Genomics Platform"/>
            <consortium name="The Broad Institute Genome Sequencing Center for Infectious Disease"/>
            <person name="Wu L."/>
            <person name="Ma J."/>
        </authorList>
    </citation>
    <scope>NUCLEOTIDE SEQUENCE [LARGE SCALE GENOMIC DNA]</scope>
    <source>
        <strain evidence="4">Q85</strain>
    </source>
</reference>
<feature type="region of interest" description="Disordered" evidence="1">
    <location>
        <begin position="1"/>
        <end position="53"/>
    </location>
</feature>